<dbReference type="EMBL" id="JAVHJL010000008">
    <property type="protein sequence ID" value="KAK6498518.1"/>
    <property type="molecule type" value="Genomic_DNA"/>
</dbReference>
<evidence type="ECO:0000313" key="3">
    <source>
        <dbReference type="EMBL" id="KAK6498518.1"/>
    </source>
</evidence>
<name>A0AAV9VXB3_9PEZI</name>
<gene>
    <name evidence="3" type="ORF">TWF481_011106</name>
</gene>
<evidence type="ECO:0000313" key="4">
    <source>
        <dbReference type="Proteomes" id="UP001370758"/>
    </source>
</evidence>
<organism evidence="3 4">
    <name type="scientific">Arthrobotrys musiformis</name>
    <dbReference type="NCBI Taxonomy" id="47236"/>
    <lineage>
        <taxon>Eukaryota</taxon>
        <taxon>Fungi</taxon>
        <taxon>Dikarya</taxon>
        <taxon>Ascomycota</taxon>
        <taxon>Pezizomycotina</taxon>
        <taxon>Orbiliomycetes</taxon>
        <taxon>Orbiliales</taxon>
        <taxon>Orbiliaceae</taxon>
        <taxon>Arthrobotrys</taxon>
    </lineage>
</organism>
<protein>
    <submittedName>
        <fullName evidence="3">Uncharacterized protein</fullName>
    </submittedName>
</protein>
<feature type="chain" id="PRO_5043687476" evidence="2">
    <location>
        <begin position="17"/>
        <end position="413"/>
    </location>
</feature>
<dbReference type="Proteomes" id="UP001370758">
    <property type="component" value="Unassembled WGS sequence"/>
</dbReference>
<feature type="compositionally biased region" description="Acidic residues" evidence="1">
    <location>
        <begin position="296"/>
        <end position="310"/>
    </location>
</feature>
<evidence type="ECO:0000256" key="2">
    <source>
        <dbReference type="SAM" id="SignalP"/>
    </source>
</evidence>
<sequence length="413" mass="45560">MISLLLAPLFGTLASAFYVEVVSVAFPNLGPWQLCHNTRPPQEKYELSLWAIDISSTTCEATGGDPHFQLVEAERPGSYALAGEKSKAWDAYESVENRGLRPLVTTEGSLYVALDYKVRPAGGDVTAFFEPRRYGSQISDDPTIGDVLKFVGGSSDLNPSELGLQIDLIQADVGEIHTGRKSIFRSESFPSPEADSPEVVFRISSPQRMYELNRELEAAKISPKKGFKPKEAVRNFFGGIKKSISGKVSNAKDAVKGTLKSGLEKGLASVMGGPRMKIHGLEENFEEEKEQDVVEEEGDWEDQSNWEGEDGNNLSDNWQRRVARLYKASPDSGKILGNTDFIGINFEGGELEDSWEDVKEGGGYYAEEGVIDPSVIQSNYIDEIKVEEKPKSMDIFEVEQGQPKSRPDSNSQL</sequence>
<feature type="signal peptide" evidence="2">
    <location>
        <begin position="1"/>
        <end position="16"/>
    </location>
</feature>
<feature type="region of interest" description="Disordered" evidence="1">
    <location>
        <begin position="296"/>
        <end position="315"/>
    </location>
</feature>
<feature type="region of interest" description="Disordered" evidence="1">
    <location>
        <begin position="391"/>
        <end position="413"/>
    </location>
</feature>
<reference evidence="3 4" key="1">
    <citation type="submission" date="2023-08" db="EMBL/GenBank/DDBJ databases">
        <authorList>
            <person name="Palmer J.M."/>
        </authorList>
    </citation>
    <scope>NUCLEOTIDE SEQUENCE [LARGE SCALE GENOMIC DNA]</scope>
    <source>
        <strain evidence="3 4">TWF481</strain>
    </source>
</reference>
<comment type="caution">
    <text evidence="3">The sequence shown here is derived from an EMBL/GenBank/DDBJ whole genome shotgun (WGS) entry which is preliminary data.</text>
</comment>
<accession>A0AAV9VXB3</accession>
<dbReference type="AlphaFoldDB" id="A0AAV9VXB3"/>
<proteinExistence type="predicted"/>
<evidence type="ECO:0000256" key="1">
    <source>
        <dbReference type="SAM" id="MobiDB-lite"/>
    </source>
</evidence>
<keyword evidence="2" id="KW-0732">Signal</keyword>
<keyword evidence="4" id="KW-1185">Reference proteome</keyword>